<keyword evidence="1" id="KW-0812">Transmembrane</keyword>
<dbReference type="OrthoDB" id="9791166at2"/>
<accession>A0A3D9HGK8</accession>
<keyword evidence="1" id="KW-1133">Transmembrane helix</keyword>
<dbReference type="Pfam" id="PF03929">
    <property type="entry name" value="PepSY_TM"/>
    <property type="match status" value="1"/>
</dbReference>
<feature type="transmembrane region" description="Helical" evidence="1">
    <location>
        <begin position="160"/>
        <end position="180"/>
    </location>
</feature>
<feature type="transmembrane region" description="Helical" evidence="1">
    <location>
        <begin position="387"/>
        <end position="410"/>
    </location>
</feature>
<dbReference type="PANTHER" id="PTHR34219">
    <property type="entry name" value="IRON-REGULATED INNER MEMBRANE PROTEIN-RELATED"/>
    <property type="match status" value="1"/>
</dbReference>
<protein>
    <submittedName>
        <fullName evidence="2">Putative iron-regulated membrane protein</fullName>
    </submittedName>
</protein>
<keyword evidence="3" id="KW-1185">Reference proteome</keyword>
<evidence type="ECO:0000313" key="3">
    <source>
        <dbReference type="Proteomes" id="UP000256845"/>
    </source>
</evidence>
<name>A0A3D9HGK8_9PROT</name>
<keyword evidence="1" id="KW-0472">Membrane</keyword>
<evidence type="ECO:0000256" key="1">
    <source>
        <dbReference type="SAM" id="Phobius"/>
    </source>
</evidence>
<feature type="transmembrane region" description="Helical" evidence="1">
    <location>
        <begin position="430"/>
        <end position="463"/>
    </location>
</feature>
<feature type="transmembrane region" description="Helical" evidence="1">
    <location>
        <begin position="34"/>
        <end position="57"/>
    </location>
</feature>
<reference evidence="2 3" key="1">
    <citation type="submission" date="2018-07" db="EMBL/GenBank/DDBJ databases">
        <title>Genomic Encyclopedia of Type Strains, Phase III (KMG-III): the genomes of soil and plant-associated and newly described type strains.</title>
        <authorList>
            <person name="Whitman W."/>
        </authorList>
    </citation>
    <scope>NUCLEOTIDE SEQUENCE [LARGE SCALE GENOMIC DNA]</scope>
    <source>
        <strain evidence="2 3">CECT 8488</strain>
    </source>
</reference>
<evidence type="ECO:0000313" key="2">
    <source>
        <dbReference type="EMBL" id="RED48617.1"/>
    </source>
</evidence>
<proteinExistence type="predicted"/>
<dbReference type="EMBL" id="QRDW01000007">
    <property type="protein sequence ID" value="RED48617.1"/>
    <property type="molecule type" value="Genomic_DNA"/>
</dbReference>
<dbReference type="RefSeq" id="WP_115937561.1">
    <property type="nucleotide sequence ID" value="NZ_QRDW01000007.1"/>
</dbReference>
<sequence>MTLQSPAPLGAAGTSVRTEGLAGKFYAAVWRWHFYAGLYVIPFLLMLAVTGLIMVYYNAIETRFGETIHVPIGDQARSPNEMAGAVLEQFPNGILKQFIPPAGPDRAALFQVATENGALIVSVDPYQNHVLASVNKEESWYNFASDIHGTLLIGDLGDRLIEIAASLSILMIITGLYLWWPRGSQSRGLFWPNLALRGRALWRDLHAVSGFYLSILMMFFLLSGLSWAGIWGGQFVQPWSSFPAEKWDDVPLSDQTHESLNHGGAVKEVPWGLEQTPLPASGSDKGIEGLPEGVPVSLSSIDWLARATGFGNTFRINIPADASGVFTITSDAWDGESESPTGDRTMHVDQYSGRILAQVGYDDYSPMAKAMAVSTAFHQGDMGWWNALLNALFCLMMIFLCISGLVLWWLRRPKGVARLAAPPMPSNIPLWKGAVFIMLLISLAFPMAGLTLLTVLAFDLLILGWVKPMKSILQ</sequence>
<comment type="caution">
    <text evidence="2">The sequence shown here is derived from an EMBL/GenBank/DDBJ whole genome shotgun (WGS) entry which is preliminary data.</text>
</comment>
<dbReference type="Proteomes" id="UP000256845">
    <property type="component" value="Unassembled WGS sequence"/>
</dbReference>
<gene>
    <name evidence="2" type="ORF">DFP90_107121</name>
</gene>
<dbReference type="AlphaFoldDB" id="A0A3D9HGK8"/>
<feature type="transmembrane region" description="Helical" evidence="1">
    <location>
        <begin position="211"/>
        <end position="231"/>
    </location>
</feature>
<organism evidence="2 3">
    <name type="scientific">Aestuariispira insulae</name>
    <dbReference type="NCBI Taxonomy" id="1461337"/>
    <lineage>
        <taxon>Bacteria</taxon>
        <taxon>Pseudomonadati</taxon>
        <taxon>Pseudomonadota</taxon>
        <taxon>Alphaproteobacteria</taxon>
        <taxon>Rhodospirillales</taxon>
        <taxon>Kiloniellaceae</taxon>
        <taxon>Aestuariispira</taxon>
    </lineage>
</organism>
<dbReference type="InterPro" id="IPR005625">
    <property type="entry name" value="PepSY-ass_TM"/>
</dbReference>
<dbReference type="PANTHER" id="PTHR34219:SF1">
    <property type="entry name" value="PEPSY DOMAIN-CONTAINING PROTEIN"/>
    <property type="match status" value="1"/>
</dbReference>